<sequence>MNPAAAATAASAIFSGASLIGTSAQKMSQAINTWRNVTIQISNYSKNYTLEEPKIYTCSGYCHNPPQPTIKQNTLEVCSFSKTANTACGAVGVLTYQIINNENQCIGKLAIMFSVPYNYNHYKNWFALGLFESGCSCDKELYRKMYYDELDTFKRAIGTGNSITHSNDSFLLKGTMSPLGQSVIKVEFWEKPVAGVKKQPENDQQ</sequence>
<comment type="subcellular location">
    <subcellularLocation>
        <location evidence="2">Nematocyst</location>
    </subcellularLocation>
    <subcellularLocation>
        <location evidence="1">Target cell membrane</location>
    </subcellularLocation>
</comment>
<dbReference type="GO" id="GO:0044218">
    <property type="term" value="C:other organism cell membrane"/>
    <property type="evidence" value="ECO:0007669"/>
    <property type="project" value="UniProtKB-KW"/>
</dbReference>
<protein>
    <submittedName>
        <fullName evidence="6">Uncharacterized protein</fullName>
    </submittedName>
</protein>
<reference evidence="6" key="3">
    <citation type="submission" date="2025-08" db="UniProtKB">
        <authorList>
            <consortium name="Ensembl"/>
        </authorList>
    </citation>
    <scope>IDENTIFICATION</scope>
</reference>
<dbReference type="GO" id="GO:0051715">
    <property type="term" value="P:cytolysis in another organism"/>
    <property type="evidence" value="ECO:0007669"/>
    <property type="project" value="InterPro"/>
</dbReference>
<evidence type="ECO:0000256" key="5">
    <source>
        <dbReference type="ARBA" id="ARBA00023331"/>
    </source>
</evidence>
<dbReference type="GO" id="GO:0042151">
    <property type="term" value="C:nematocyst"/>
    <property type="evidence" value="ECO:0007669"/>
    <property type="project" value="UniProtKB-SubCell"/>
</dbReference>
<evidence type="ECO:0000256" key="1">
    <source>
        <dbReference type="ARBA" id="ARBA00004175"/>
    </source>
</evidence>
<keyword evidence="4" id="KW-0472">Membrane</keyword>
<dbReference type="PANTHER" id="PTHR40388">
    <property type="entry name" value="BRYOPORIN"/>
    <property type="match status" value="1"/>
</dbReference>
<dbReference type="GO" id="GO:0006812">
    <property type="term" value="P:monoatomic cation transport"/>
    <property type="evidence" value="ECO:0007669"/>
    <property type="project" value="InterPro"/>
</dbReference>
<keyword evidence="4" id="KW-1053">Target membrane</keyword>
<evidence type="ECO:0000313" key="6">
    <source>
        <dbReference type="Ensembl" id="ENSAMXP00000042286.1"/>
    </source>
</evidence>
<reference evidence="7" key="1">
    <citation type="submission" date="2013-03" db="EMBL/GenBank/DDBJ databases">
        <authorList>
            <person name="Jeffery W."/>
            <person name="Warren W."/>
            <person name="Wilson R.K."/>
        </authorList>
    </citation>
    <scope>NUCLEOTIDE SEQUENCE</scope>
    <source>
        <strain evidence="7">female</strain>
    </source>
</reference>
<dbReference type="InterPro" id="IPR015926">
    <property type="entry name" value="Cytolysin/lectin"/>
</dbReference>
<dbReference type="GO" id="GO:0046930">
    <property type="term" value="C:pore complex"/>
    <property type="evidence" value="ECO:0007669"/>
    <property type="project" value="InterPro"/>
</dbReference>
<proteinExistence type="predicted"/>
<dbReference type="GO" id="GO:0046931">
    <property type="term" value="P:pore complex assembly"/>
    <property type="evidence" value="ECO:0007669"/>
    <property type="project" value="InterPro"/>
</dbReference>
<keyword evidence="3" id="KW-1052">Target cell membrane</keyword>
<dbReference type="Bgee" id="ENSAMXG00000030025">
    <property type="expression patterns" value="Expressed in embryo"/>
</dbReference>
<dbReference type="Proteomes" id="UP000018467">
    <property type="component" value="Unassembled WGS sequence"/>
</dbReference>
<dbReference type="Gene3D" id="2.60.270.20">
    <property type="entry name" value="Cytolysin/lectin"/>
    <property type="match status" value="1"/>
</dbReference>
<organism evidence="6 7">
    <name type="scientific">Astyanax mexicanus</name>
    <name type="common">Blind cave fish</name>
    <name type="synonym">Astyanax fasciatus mexicanus</name>
    <dbReference type="NCBI Taxonomy" id="7994"/>
    <lineage>
        <taxon>Eukaryota</taxon>
        <taxon>Metazoa</taxon>
        <taxon>Chordata</taxon>
        <taxon>Craniata</taxon>
        <taxon>Vertebrata</taxon>
        <taxon>Euteleostomi</taxon>
        <taxon>Actinopterygii</taxon>
        <taxon>Neopterygii</taxon>
        <taxon>Teleostei</taxon>
        <taxon>Ostariophysi</taxon>
        <taxon>Characiformes</taxon>
        <taxon>Characoidei</taxon>
        <taxon>Acestrorhamphidae</taxon>
        <taxon>Acestrorhamphinae</taxon>
        <taxon>Astyanax</taxon>
    </lineage>
</organism>
<evidence type="ECO:0000313" key="7">
    <source>
        <dbReference type="Proteomes" id="UP000018467"/>
    </source>
</evidence>
<evidence type="ECO:0000256" key="2">
    <source>
        <dbReference type="ARBA" id="ARBA00004532"/>
    </source>
</evidence>
<dbReference type="SUPFAM" id="SSF63724">
    <property type="entry name" value="Cytolysin/lectin"/>
    <property type="match status" value="1"/>
</dbReference>
<reference evidence="6" key="4">
    <citation type="submission" date="2025-09" db="UniProtKB">
        <authorList>
            <consortium name="Ensembl"/>
        </authorList>
    </citation>
    <scope>IDENTIFICATION</scope>
</reference>
<evidence type="ECO:0000256" key="4">
    <source>
        <dbReference type="ARBA" id="ARBA00023298"/>
    </source>
</evidence>
<dbReference type="InParanoid" id="A0A3B1JKP1"/>
<reference evidence="7" key="2">
    <citation type="journal article" date="2014" name="Nat. Commun.">
        <title>The cavefish genome reveals candidate genes for eye loss.</title>
        <authorList>
            <person name="McGaugh S.E."/>
            <person name="Gross J.B."/>
            <person name="Aken B."/>
            <person name="Blin M."/>
            <person name="Borowsky R."/>
            <person name="Chalopin D."/>
            <person name="Hinaux H."/>
            <person name="Jeffery W.R."/>
            <person name="Keene A."/>
            <person name="Ma L."/>
            <person name="Minx P."/>
            <person name="Murphy D."/>
            <person name="O'Quin K.E."/>
            <person name="Retaux S."/>
            <person name="Rohner N."/>
            <person name="Searle S.M."/>
            <person name="Stahl B.A."/>
            <person name="Tabin C."/>
            <person name="Volff J.N."/>
            <person name="Yoshizawa M."/>
            <person name="Warren W.C."/>
        </authorList>
    </citation>
    <scope>NUCLEOTIDE SEQUENCE [LARGE SCALE GENOMIC DNA]</scope>
    <source>
        <strain evidence="7">female</strain>
    </source>
</reference>
<dbReference type="Pfam" id="PF06369">
    <property type="entry name" value="Anemone_cytotox"/>
    <property type="match status" value="1"/>
</dbReference>
<keyword evidence="7" id="KW-1185">Reference proteome</keyword>
<dbReference type="InterPro" id="IPR050677">
    <property type="entry name" value="Actinoporin_PFT"/>
</dbReference>
<name>A0A3B1JKP1_ASTMX</name>
<accession>A0A3B1JKP1</accession>
<dbReference type="GO" id="GO:0015267">
    <property type="term" value="F:channel activity"/>
    <property type="evidence" value="ECO:0007669"/>
    <property type="project" value="InterPro"/>
</dbReference>
<keyword evidence="5" id="KW-0166">Nematocyst</keyword>
<dbReference type="GeneTree" id="ENSGT00940000164286"/>
<evidence type="ECO:0000256" key="3">
    <source>
        <dbReference type="ARBA" id="ARBA00022537"/>
    </source>
</evidence>
<dbReference type="AlphaFoldDB" id="A0A3B1JKP1"/>
<dbReference type="InterPro" id="IPR009104">
    <property type="entry name" value="Anemon_actinoporin-like"/>
</dbReference>
<dbReference type="PANTHER" id="PTHR40388:SF1">
    <property type="entry name" value="BRYOPORIN"/>
    <property type="match status" value="1"/>
</dbReference>
<dbReference type="Ensembl" id="ENSAMXT00000046290.1">
    <property type="protein sequence ID" value="ENSAMXP00000042286.1"/>
    <property type="gene ID" value="ENSAMXG00000030025.1"/>
</dbReference>